<organism evidence="2 3">
    <name type="scientific">Syncephalis pseudoplumigaleata</name>
    <dbReference type="NCBI Taxonomy" id="1712513"/>
    <lineage>
        <taxon>Eukaryota</taxon>
        <taxon>Fungi</taxon>
        <taxon>Fungi incertae sedis</taxon>
        <taxon>Zoopagomycota</taxon>
        <taxon>Zoopagomycotina</taxon>
        <taxon>Zoopagomycetes</taxon>
        <taxon>Zoopagales</taxon>
        <taxon>Piptocephalidaceae</taxon>
        <taxon>Syncephalis</taxon>
    </lineage>
</organism>
<reference evidence="3" key="1">
    <citation type="journal article" date="2018" name="Nat. Microbiol.">
        <title>Leveraging single-cell genomics to expand the fungal tree of life.</title>
        <authorList>
            <person name="Ahrendt S.R."/>
            <person name="Quandt C.A."/>
            <person name="Ciobanu D."/>
            <person name="Clum A."/>
            <person name="Salamov A."/>
            <person name="Andreopoulos B."/>
            <person name="Cheng J.F."/>
            <person name="Woyke T."/>
            <person name="Pelin A."/>
            <person name="Henrissat B."/>
            <person name="Reynolds N.K."/>
            <person name="Benny G.L."/>
            <person name="Smith M.E."/>
            <person name="James T.Y."/>
            <person name="Grigoriev I.V."/>
        </authorList>
    </citation>
    <scope>NUCLEOTIDE SEQUENCE [LARGE SCALE GENOMIC DNA]</scope>
    <source>
        <strain evidence="3">Benny S71-1</strain>
    </source>
</reference>
<dbReference type="EMBL" id="KZ991319">
    <property type="protein sequence ID" value="RKP23088.1"/>
    <property type="molecule type" value="Genomic_DNA"/>
</dbReference>
<sequence>MPAIDYSNPAETTWMTNATHLWGIPLHPLGEVNMLDFYMAKENSEQTYRELSGARFQLASGMLMSYLTIRNIIICTQMVVARPRILASWCCLIPCFIGGITTVVFVLMELGYYFACRHLVWLIFFGISTANFFNSTVLLQKVYLILNRETRVLYASTLPMLLQLSYVAIMISSSFITFKPDVGCSIHYPYYTIWIWLAISLPLNIMFSVAFCYVAIKQYRQYGSDAWKRLARDGIQAMCSAALCNVICCILVATQAIGSKSDMVLATDWKCGFYCMKSSVVSSL</sequence>
<accession>A0A4P9YTN0</accession>
<dbReference type="OrthoDB" id="2256270at2759"/>
<evidence type="ECO:0000313" key="3">
    <source>
        <dbReference type="Proteomes" id="UP000278143"/>
    </source>
</evidence>
<evidence type="ECO:0000313" key="2">
    <source>
        <dbReference type="EMBL" id="RKP23088.1"/>
    </source>
</evidence>
<feature type="transmembrane region" description="Helical" evidence="1">
    <location>
        <begin position="85"/>
        <end position="107"/>
    </location>
</feature>
<dbReference type="AlphaFoldDB" id="A0A4P9YTN0"/>
<dbReference type="Proteomes" id="UP000278143">
    <property type="component" value="Unassembled WGS sequence"/>
</dbReference>
<evidence type="ECO:0000256" key="1">
    <source>
        <dbReference type="SAM" id="Phobius"/>
    </source>
</evidence>
<proteinExistence type="predicted"/>
<feature type="transmembrane region" description="Helical" evidence="1">
    <location>
        <begin position="193"/>
        <end position="216"/>
    </location>
</feature>
<gene>
    <name evidence="2" type="ORF">SYNPS1DRAFT_31212</name>
</gene>
<keyword evidence="1" id="KW-0472">Membrane</keyword>
<feature type="transmembrane region" description="Helical" evidence="1">
    <location>
        <begin position="119"/>
        <end position="140"/>
    </location>
</feature>
<protein>
    <submittedName>
        <fullName evidence="2">Uncharacterized protein</fullName>
    </submittedName>
</protein>
<feature type="transmembrane region" description="Helical" evidence="1">
    <location>
        <begin position="152"/>
        <end position="173"/>
    </location>
</feature>
<keyword evidence="3" id="KW-1185">Reference proteome</keyword>
<keyword evidence="1" id="KW-1133">Transmembrane helix</keyword>
<feature type="transmembrane region" description="Helical" evidence="1">
    <location>
        <begin position="237"/>
        <end position="257"/>
    </location>
</feature>
<keyword evidence="1" id="KW-0812">Transmembrane</keyword>
<name>A0A4P9YTN0_9FUNG</name>